<evidence type="ECO:0000313" key="2">
    <source>
        <dbReference type="EMBL" id="QDT38882.1"/>
    </source>
</evidence>
<dbReference type="Proteomes" id="UP000317318">
    <property type="component" value="Chromosome"/>
</dbReference>
<sequence>MKASEKQQVARKIVAFLKKELPAPPKKPEERNVIETLLYAVGYENATLAESDLAAKKLDDDFFDLNELRVSTITELRQPFAHLDDSALRAHRVRCILQGTFEDQYNFDLDGMRKKTLDQALKQLKKIRDQSPFVRLYCLKEALSAHVVPLDDLSCNAAIWCGLIDVGTKPEQGADVLKSVVRKPDASEFFHYLHDLASAKRDVFHPDQFVIPEEGFDPGNVTSRLPELFGSPKKTASAKPAAKKSPAEGTAKKSAGSKKATTKKSAKKKPASKKSTKKAATKSSKSAGDAKSKKKATKKAKASS</sequence>
<feature type="compositionally biased region" description="Basic residues" evidence="1">
    <location>
        <begin position="260"/>
        <end position="280"/>
    </location>
</feature>
<protein>
    <submittedName>
        <fullName evidence="2">Uncharacterized protein</fullName>
    </submittedName>
</protein>
<dbReference type="PRINTS" id="PR00624">
    <property type="entry name" value="HISTONEH5"/>
</dbReference>
<name>A0A517R4U5_9PLAN</name>
<gene>
    <name evidence="2" type="ORF">Pan189_32810</name>
</gene>
<dbReference type="RefSeq" id="WP_310820606.1">
    <property type="nucleotide sequence ID" value="NZ_CP036268.1"/>
</dbReference>
<dbReference type="GO" id="GO:0003677">
    <property type="term" value="F:DNA binding"/>
    <property type="evidence" value="ECO:0007669"/>
    <property type="project" value="InterPro"/>
</dbReference>
<dbReference type="InterPro" id="IPR005819">
    <property type="entry name" value="H1/H5"/>
</dbReference>
<keyword evidence="3" id="KW-1185">Reference proteome</keyword>
<dbReference type="GO" id="GO:0030527">
    <property type="term" value="F:structural constituent of chromatin"/>
    <property type="evidence" value="ECO:0007669"/>
    <property type="project" value="InterPro"/>
</dbReference>
<dbReference type="EMBL" id="CP036268">
    <property type="protein sequence ID" value="QDT38882.1"/>
    <property type="molecule type" value="Genomic_DNA"/>
</dbReference>
<dbReference type="GO" id="GO:0000786">
    <property type="term" value="C:nucleosome"/>
    <property type="evidence" value="ECO:0007669"/>
    <property type="project" value="InterPro"/>
</dbReference>
<dbReference type="GO" id="GO:0006334">
    <property type="term" value="P:nucleosome assembly"/>
    <property type="evidence" value="ECO:0007669"/>
    <property type="project" value="InterPro"/>
</dbReference>
<feature type="compositionally biased region" description="Low complexity" evidence="1">
    <location>
        <begin position="231"/>
        <end position="259"/>
    </location>
</feature>
<dbReference type="AlphaFoldDB" id="A0A517R4U5"/>
<reference evidence="2 3" key="1">
    <citation type="submission" date="2019-02" db="EMBL/GenBank/DDBJ databases">
        <title>Deep-cultivation of Planctomycetes and their phenomic and genomic characterization uncovers novel biology.</title>
        <authorList>
            <person name="Wiegand S."/>
            <person name="Jogler M."/>
            <person name="Boedeker C."/>
            <person name="Pinto D."/>
            <person name="Vollmers J."/>
            <person name="Rivas-Marin E."/>
            <person name="Kohn T."/>
            <person name="Peeters S.H."/>
            <person name="Heuer A."/>
            <person name="Rast P."/>
            <person name="Oberbeckmann S."/>
            <person name="Bunk B."/>
            <person name="Jeske O."/>
            <person name="Meyerdierks A."/>
            <person name="Storesund J.E."/>
            <person name="Kallscheuer N."/>
            <person name="Luecker S."/>
            <person name="Lage O.M."/>
            <person name="Pohl T."/>
            <person name="Merkel B.J."/>
            <person name="Hornburger P."/>
            <person name="Mueller R.-W."/>
            <person name="Bruemmer F."/>
            <person name="Labrenz M."/>
            <person name="Spormann A.M."/>
            <person name="Op den Camp H."/>
            <person name="Overmann J."/>
            <person name="Amann R."/>
            <person name="Jetten M.S.M."/>
            <person name="Mascher T."/>
            <person name="Medema M.H."/>
            <person name="Devos D.P."/>
            <person name="Kaster A.-K."/>
            <person name="Ovreas L."/>
            <person name="Rohde M."/>
            <person name="Galperin M.Y."/>
            <person name="Jogler C."/>
        </authorList>
    </citation>
    <scope>NUCLEOTIDE SEQUENCE [LARGE SCALE GENOMIC DNA]</scope>
    <source>
        <strain evidence="2 3">Pan189</strain>
    </source>
</reference>
<evidence type="ECO:0000256" key="1">
    <source>
        <dbReference type="SAM" id="MobiDB-lite"/>
    </source>
</evidence>
<proteinExistence type="predicted"/>
<dbReference type="KEGG" id="svp:Pan189_32810"/>
<evidence type="ECO:0000313" key="3">
    <source>
        <dbReference type="Proteomes" id="UP000317318"/>
    </source>
</evidence>
<feature type="compositionally biased region" description="Basic residues" evidence="1">
    <location>
        <begin position="292"/>
        <end position="304"/>
    </location>
</feature>
<organism evidence="2 3">
    <name type="scientific">Stratiformator vulcanicus</name>
    <dbReference type="NCBI Taxonomy" id="2527980"/>
    <lineage>
        <taxon>Bacteria</taxon>
        <taxon>Pseudomonadati</taxon>
        <taxon>Planctomycetota</taxon>
        <taxon>Planctomycetia</taxon>
        <taxon>Planctomycetales</taxon>
        <taxon>Planctomycetaceae</taxon>
        <taxon>Stratiformator</taxon>
    </lineage>
</organism>
<accession>A0A517R4U5</accession>
<feature type="region of interest" description="Disordered" evidence="1">
    <location>
        <begin position="215"/>
        <end position="304"/>
    </location>
</feature>